<dbReference type="Proteomes" id="UP000295536">
    <property type="component" value="Unassembled WGS sequence"/>
</dbReference>
<dbReference type="PANTHER" id="PTHR44757">
    <property type="entry name" value="DIGUANYLATE CYCLASE DGCP"/>
    <property type="match status" value="1"/>
</dbReference>
<feature type="domain" description="EAL" evidence="2">
    <location>
        <begin position="193"/>
        <end position="448"/>
    </location>
</feature>
<dbReference type="CDD" id="cd01948">
    <property type="entry name" value="EAL"/>
    <property type="match status" value="1"/>
</dbReference>
<dbReference type="GO" id="GO:0003824">
    <property type="term" value="F:catalytic activity"/>
    <property type="evidence" value="ECO:0007669"/>
    <property type="project" value="UniProtKB-ARBA"/>
</dbReference>
<comment type="caution">
    <text evidence="4">The sequence shown here is derived from an EMBL/GenBank/DDBJ whole genome shotgun (WGS) entry which is preliminary data.</text>
</comment>
<evidence type="ECO:0000259" key="3">
    <source>
        <dbReference type="PROSITE" id="PS50887"/>
    </source>
</evidence>
<feature type="domain" description="GGDEF" evidence="3">
    <location>
        <begin position="51"/>
        <end position="184"/>
    </location>
</feature>
<organism evidence="4 6">
    <name type="scientific">Tepidimonas ignava</name>
    <dbReference type="NCBI Taxonomy" id="114249"/>
    <lineage>
        <taxon>Bacteria</taxon>
        <taxon>Pseudomonadati</taxon>
        <taxon>Pseudomonadota</taxon>
        <taxon>Betaproteobacteria</taxon>
        <taxon>Burkholderiales</taxon>
        <taxon>Tepidimonas</taxon>
    </lineage>
</organism>
<dbReference type="InterPro" id="IPR043128">
    <property type="entry name" value="Rev_trsase/Diguanyl_cyclase"/>
</dbReference>
<dbReference type="SMART" id="SM00267">
    <property type="entry name" value="GGDEF"/>
    <property type="match status" value="1"/>
</dbReference>
<dbReference type="CDD" id="cd01949">
    <property type="entry name" value="GGDEF"/>
    <property type="match status" value="1"/>
</dbReference>
<evidence type="ECO:0000313" key="4">
    <source>
        <dbReference type="EMBL" id="TCS97289.1"/>
    </source>
</evidence>
<keyword evidence="7" id="KW-1185">Reference proteome</keyword>
<dbReference type="EMBL" id="VJNC01000010">
    <property type="protein sequence ID" value="TSE21275.1"/>
    <property type="molecule type" value="Genomic_DNA"/>
</dbReference>
<dbReference type="Pfam" id="PF00563">
    <property type="entry name" value="EAL"/>
    <property type="match status" value="1"/>
</dbReference>
<dbReference type="PROSITE" id="PS50887">
    <property type="entry name" value="GGDEF"/>
    <property type="match status" value="1"/>
</dbReference>
<dbReference type="EMBL" id="SMAH01000010">
    <property type="protein sequence ID" value="TCS97289.1"/>
    <property type="molecule type" value="Genomic_DNA"/>
</dbReference>
<dbReference type="NCBIfam" id="TIGR00254">
    <property type="entry name" value="GGDEF"/>
    <property type="match status" value="1"/>
</dbReference>
<dbReference type="InterPro" id="IPR000160">
    <property type="entry name" value="GGDEF_dom"/>
</dbReference>
<evidence type="ECO:0000313" key="5">
    <source>
        <dbReference type="EMBL" id="TSE21275.1"/>
    </source>
</evidence>
<dbReference type="PROSITE" id="PS50883">
    <property type="entry name" value="EAL"/>
    <property type="match status" value="1"/>
</dbReference>
<proteinExistence type="predicted"/>
<dbReference type="Pfam" id="PF00990">
    <property type="entry name" value="GGDEF"/>
    <property type="match status" value="1"/>
</dbReference>
<reference evidence="5 7" key="2">
    <citation type="submission" date="2019-07" db="EMBL/GenBank/DDBJ databases">
        <title>Tepidimonas ignava SPS-1037 draft genome.</title>
        <authorList>
            <person name="Da Costa M.S."/>
            <person name="Froufe H.J.C."/>
            <person name="Egas C."/>
            <person name="Albuquerque L."/>
        </authorList>
    </citation>
    <scope>NUCLEOTIDE SEQUENCE [LARGE SCALE GENOMIC DNA]</scope>
    <source>
        <strain evidence="5 7">SPS-1037</strain>
    </source>
</reference>
<feature type="region of interest" description="Disordered" evidence="1">
    <location>
        <begin position="575"/>
        <end position="597"/>
    </location>
</feature>
<dbReference type="InterPro" id="IPR052155">
    <property type="entry name" value="Biofilm_reg_signaling"/>
</dbReference>
<reference evidence="4 6" key="1">
    <citation type="submission" date="2019-03" db="EMBL/GenBank/DDBJ databases">
        <title>Genomic Encyclopedia of Type Strains, Phase IV (KMG-IV): sequencing the most valuable type-strain genomes for metagenomic binning, comparative biology and taxonomic classification.</title>
        <authorList>
            <person name="Goeker M."/>
        </authorList>
    </citation>
    <scope>NUCLEOTIDE SEQUENCE [LARGE SCALE GENOMIC DNA]</scope>
    <source>
        <strain evidence="4 6">DSM 12034</strain>
    </source>
</reference>
<evidence type="ECO:0000313" key="7">
    <source>
        <dbReference type="Proteomes" id="UP000315577"/>
    </source>
</evidence>
<protein>
    <submittedName>
        <fullName evidence="4">Diguanylate cyclase (GGDEF)-like protein</fullName>
    </submittedName>
    <submittedName>
        <fullName evidence="5">Signaling protein</fullName>
    </submittedName>
</protein>
<dbReference type="SMART" id="SM00052">
    <property type="entry name" value="EAL"/>
    <property type="match status" value="1"/>
</dbReference>
<evidence type="ECO:0000313" key="6">
    <source>
        <dbReference type="Proteomes" id="UP000295536"/>
    </source>
</evidence>
<dbReference type="AlphaFoldDB" id="A0A4R3LBU9"/>
<dbReference type="Proteomes" id="UP000315577">
    <property type="component" value="Unassembled WGS sequence"/>
</dbReference>
<name>A0A4R3LBU9_9BURK</name>
<dbReference type="SUPFAM" id="SSF55073">
    <property type="entry name" value="Nucleotide cyclase"/>
    <property type="match status" value="1"/>
</dbReference>
<dbReference type="PANTHER" id="PTHR44757:SF2">
    <property type="entry name" value="BIOFILM ARCHITECTURE MAINTENANCE PROTEIN MBAA"/>
    <property type="match status" value="1"/>
</dbReference>
<evidence type="ECO:0000256" key="1">
    <source>
        <dbReference type="SAM" id="MobiDB-lite"/>
    </source>
</evidence>
<dbReference type="InterPro" id="IPR001633">
    <property type="entry name" value="EAL_dom"/>
</dbReference>
<dbReference type="Gene3D" id="3.30.70.270">
    <property type="match status" value="1"/>
</dbReference>
<accession>A0A4R3LBU9</accession>
<dbReference type="OrthoDB" id="9813903at2"/>
<gene>
    <name evidence="4" type="ORF">EDC36_11072</name>
    <name evidence="5" type="ORF">Tigna_01661</name>
</gene>
<dbReference type="Gene3D" id="3.20.20.450">
    <property type="entry name" value="EAL domain"/>
    <property type="match status" value="1"/>
</dbReference>
<dbReference type="SUPFAM" id="SSF141868">
    <property type="entry name" value="EAL domain-like"/>
    <property type="match status" value="1"/>
</dbReference>
<dbReference type="FunFam" id="3.30.70.270:FF:000001">
    <property type="entry name" value="Diguanylate cyclase domain protein"/>
    <property type="match status" value="1"/>
</dbReference>
<sequence>MAVAQDISAIKAQQQALEYQAFHDSLTGLPNRALLTDRLALAIAHAHRQQRKVVIAYLDLDGFKDINDNHGHPIGDAALREVAQRLQRVLREGDTLARVGGDEFVVVLADLEPGARWQPIVERLLSACSEPLVTLDARLQLSTSIGVTLYPDDGVDAEVLLRHADQALYRAKRDGKNRWVLFDPHEDRAAAAHAELLAEVRRALAAGNFELHLQPRVRLHDGAVQGAEALLRWRHPTDGLRLPGRFLPAIEHEDVMIELGDWVLHEALRILSQWRAAGMDDYTLSINVAARQLRDPGFGERLQAALQQYPEVLPQRLELEIVESSALDGIDTLERLLQRCRALGVGVAIDDFGTGYSSLAYLKRLPANVVKIDQSFVRDVFVDPSDLRIIEGIVALGHAFSLQVVGEGVETLEHGTLLLRLGADVAQGWGIARAMPVDTWTSWVRHWQAPQQWLHWAPLARSPWSRALAQVEIEHRIVMARALMGEPVPQHARCPVTELLDQILPRGAKSWPEVMDLHQAHEAFHRIANQAAAQRRQPSDTATRDALQQGHAAWIAALEALQVRLAQPLAASEWSDTQASLPPSPPISIWGQTSWAG</sequence>
<dbReference type="InterPro" id="IPR035919">
    <property type="entry name" value="EAL_sf"/>
</dbReference>
<dbReference type="InterPro" id="IPR029787">
    <property type="entry name" value="Nucleotide_cyclase"/>
</dbReference>
<evidence type="ECO:0000259" key="2">
    <source>
        <dbReference type="PROSITE" id="PS50883"/>
    </source>
</evidence>
<dbReference type="RefSeq" id="WP_132962896.1">
    <property type="nucleotide sequence ID" value="NZ_SMAH01000010.1"/>
</dbReference>